<organism evidence="4 5">
    <name type="scientific">Carpinus fangiana</name>
    <dbReference type="NCBI Taxonomy" id="176857"/>
    <lineage>
        <taxon>Eukaryota</taxon>
        <taxon>Viridiplantae</taxon>
        <taxon>Streptophyta</taxon>
        <taxon>Embryophyta</taxon>
        <taxon>Tracheophyta</taxon>
        <taxon>Spermatophyta</taxon>
        <taxon>Magnoliopsida</taxon>
        <taxon>eudicotyledons</taxon>
        <taxon>Gunneridae</taxon>
        <taxon>Pentapetalae</taxon>
        <taxon>rosids</taxon>
        <taxon>fabids</taxon>
        <taxon>Fagales</taxon>
        <taxon>Betulaceae</taxon>
        <taxon>Carpinus</taxon>
    </lineage>
</organism>
<dbReference type="PANTHER" id="PTHR31614">
    <property type="entry name" value="PROTEIN DOWNSTREAM OF FLC-RELATED"/>
    <property type="match status" value="1"/>
</dbReference>
<dbReference type="PANTHER" id="PTHR31614:SF5">
    <property type="entry name" value="ALLERGEN-LIKE PROTEIN BRSN20"/>
    <property type="match status" value="1"/>
</dbReference>
<sequence>MARRVLLVALCVLLPALMVSASRPVSNPFVVKGRVYCDTCRAGFETSATTYIAGARVKVECKNRNTMQLIYSKEATTDSYGTYNMFINEDHEDQLCDAMLVSSPQHDCAAMSPGREQTRVILTRYNGIASDNRFANAMGFMKDEALSGCAEILKQYQESDE</sequence>
<evidence type="ECO:0000256" key="3">
    <source>
        <dbReference type="SAM" id="SignalP"/>
    </source>
</evidence>
<dbReference type="EMBL" id="CM017326">
    <property type="protein sequence ID" value="KAE8077348.1"/>
    <property type="molecule type" value="Genomic_DNA"/>
</dbReference>
<dbReference type="Pfam" id="PF01190">
    <property type="entry name" value="Pollen_Ole_e_1"/>
    <property type="match status" value="1"/>
</dbReference>
<dbReference type="Proteomes" id="UP000327013">
    <property type="component" value="Chromosome 6"/>
</dbReference>
<comment type="similarity">
    <text evidence="1">Belongs to the Ole e I family.</text>
</comment>
<dbReference type="InterPro" id="IPR006041">
    <property type="entry name" value="Pollen_Ole_e1_allergen"/>
</dbReference>
<dbReference type="AlphaFoldDB" id="A0A5N6RH00"/>
<keyword evidence="3" id="KW-0732">Signal</keyword>
<keyword evidence="2" id="KW-1015">Disulfide bond</keyword>
<evidence type="ECO:0008006" key="6">
    <source>
        <dbReference type="Google" id="ProtNLM"/>
    </source>
</evidence>
<evidence type="ECO:0000313" key="5">
    <source>
        <dbReference type="Proteomes" id="UP000327013"/>
    </source>
</evidence>
<proteinExistence type="inferred from homology"/>
<reference evidence="4 5" key="1">
    <citation type="submission" date="2019-06" db="EMBL/GenBank/DDBJ databases">
        <title>A chromosomal-level reference genome of Carpinus fangiana (Coryloideae, Betulaceae).</title>
        <authorList>
            <person name="Yang X."/>
            <person name="Wang Z."/>
            <person name="Zhang L."/>
            <person name="Hao G."/>
            <person name="Liu J."/>
            <person name="Yang Y."/>
        </authorList>
    </citation>
    <scope>NUCLEOTIDE SEQUENCE [LARGE SCALE GENOMIC DNA]</scope>
    <source>
        <strain evidence="4">Cfa_2016G</strain>
        <tissue evidence="4">Leaf</tissue>
    </source>
</reference>
<accession>A0A5N6RH00</accession>
<gene>
    <name evidence="4" type="ORF">FH972_015920</name>
</gene>
<protein>
    <recommendedName>
        <fullName evidence="6">Pollen-specific protein C13</fullName>
    </recommendedName>
</protein>
<evidence type="ECO:0000256" key="2">
    <source>
        <dbReference type="ARBA" id="ARBA00023157"/>
    </source>
</evidence>
<evidence type="ECO:0000313" key="4">
    <source>
        <dbReference type="EMBL" id="KAE8077348.1"/>
    </source>
</evidence>
<evidence type="ECO:0000256" key="1">
    <source>
        <dbReference type="ARBA" id="ARBA00010049"/>
    </source>
</evidence>
<keyword evidence="5" id="KW-1185">Reference proteome</keyword>
<dbReference type="OrthoDB" id="1896520at2759"/>
<feature type="chain" id="PRO_5024436296" description="Pollen-specific protein C13" evidence="3">
    <location>
        <begin position="22"/>
        <end position="161"/>
    </location>
</feature>
<name>A0A5N6RH00_9ROSI</name>
<feature type="signal peptide" evidence="3">
    <location>
        <begin position="1"/>
        <end position="21"/>
    </location>
</feature>